<dbReference type="AlphaFoldDB" id="A0A931CT95"/>
<dbReference type="Pfam" id="PF00158">
    <property type="entry name" value="Sigma54_activat"/>
    <property type="match status" value="1"/>
</dbReference>
<protein>
    <submittedName>
        <fullName evidence="5">Response regulator</fullName>
    </submittedName>
</protein>
<keyword evidence="2" id="KW-0067">ATP-binding</keyword>
<dbReference type="InterPro" id="IPR011006">
    <property type="entry name" value="CheY-like_superfamily"/>
</dbReference>
<dbReference type="PANTHER" id="PTHR32071:SF113">
    <property type="entry name" value="ALGINATE BIOSYNTHESIS TRANSCRIPTIONAL REGULATORY PROTEIN ALGB"/>
    <property type="match status" value="1"/>
</dbReference>
<dbReference type="Proteomes" id="UP000706172">
    <property type="component" value="Unassembled WGS sequence"/>
</dbReference>
<feature type="domain" description="Response regulatory" evidence="4">
    <location>
        <begin position="18"/>
        <end position="132"/>
    </location>
</feature>
<dbReference type="GO" id="GO:0006355">
    <property type="term" value="P:regulation of DNA-templated transcription"/>
    <property type="evidence" value="ECO:0007669"/>
    <property type="project" value="InterPro"/>
</dbReference>
<evidence type="ECO:0000256" key="1">
    <source>
        <dbReference type="ARBA" id="ARBA00022741"/>
    </source>
</evidence>
<sequence>MMAPEDTDMKSHETDKISVLIIDDDSQVCRFLSKIFTGMGYSVSHELTLTQGISHIFSGRVDILFLDVNLPDGNGLEAINTIRHHPSPPEIIVITADDNVDGAEIAMKSKAWDYIAKTGSSKNFRFALERAVEYRRQKKASLSRNDIRREGIVGESRGILKCLEKVAVAAHSDIPVLVTGETGTGK</sequence>
<comment type="caution">
    <text evidence="5">The sequence shown here is derived from an EMBL/GenBank/DDBJ whole genome shotgun (WGS) entry which is preliminary data.</text>
</comment>
<dbReference type="CDD" id="cd00156">
    <property type="entry name" value="REC"/>
    <property type="match status" value="1"/>
</dbReference>
<keyword evidence="3" id="KW-0597">Phosphoprotein</keyword>
<dbReference type="Gene3D" id="3.40.50.300">
    <property type="entry name" value="P-loop containing nucleotide triphosphate hydrolases"/>
    <property type="match status" value="1"/>
</dbReference>
<keyword evidence="1" id="KW-0547">Nucleotide-binding</keyword>
<dbReference type="SUPFAM" id="SSF52172">
    <property type="entry name" value="CheY-like"/>
    <property type="match status" value="1"/>
</dbReference>
<dbReference type="InterPro" id="IPR002078">
    <property type="entry name" value="Sigma_54_int"/>
</dbReference>
<dbReference type="PANTHER" id="PTHR32071">
    <property type="entry name" value="TRANSCRIPTIONAL REGULATORY PROTEIN"/>
    <property type="match status" value="1"/>
</dbReference>
<dbReference type="InterPro" id="IPR001789">
    <property type="entry name" value="Sig_transdc_resp-reg_receiver"/>
</dbReference>
<dbReference type="SMART" id="SM00448">
    <property type="entry name" value="REC"/>
    <property type="match status" value="1"/>
</dbReference>
<feature type="non-terminal residue" evidence="5">
    <location>
        <position position="186"/>
    </location>
</feature>
<evidence type="ECO:0000313" key="6">
    <source>
        <dbReference type="Proteomes" id="UP000706172"/>
    </source>
</evidence>
<proteinExistence type="predicted"/>
<feature type="modified residue" description="4-aspartylphosphate" evidence="3">
    <location>
        <position position="67"/>
    </location>
</feature>
<dbReference type="Pfam" id="PF00072">
    <property type="entry name" value="Response_reg"/>
    <property type="match status" value="1"/>
</dbReference>
<evidence type="ECO:0000259" key="4">
    <source>
        <dbReference type="PROSITE" id="PS50110"/>
    </source>
</evidence>
<dbReference type="EMBL" id="JACCQK010000186">
    <property type="protein sequence ID" value="MBG0779047.1"/>
    <property type="molecule type" value="Genomic_DNA"/>
</dbReference>
<organism evidence="5 6">
    <name type="scientific">Desulfotignum balticum</name>
    <dbReference type="NCBI Taxonomy" id="115781"/>
    <lineage>
        <taxon>Bacteria</taxon>
        <taxon>Pseudomonadati</taxon>
        <taxon>Thermodesulfobacteriota</taxon>
        <taxon>Desulfobacteria</taxon>
        <taxon>Desulfobacterales</taxon>
        <taxon>Desulfobacteraceae</taxon>
        <taxon>Desulfotignum</taxon>
    </lineage>
</organism>
<dbReference type="GO" id="GO:0000160">
    <property type="term" value="P:phosphorelay signal transduction system"/>
    <property type="evidence" value="ECO:0007669"/>
    <property type="project" value="InterPro"/>
</dbReference>
<dbReference type="PROSITE" id="PS50110">
    <property type="entry name" value="RESPONSE_REGULATORY"/>
    <property type="match status" value="1"/>
</dbReference>
<reference evidence="5" key="1">
    <citation type="submission" date="2020-07" db="EMBL/GenBank/DDBJ databases">
        <title>Severe corrosion of carbon steel in oil field produced water can be linked to methanogenic archaea containing a special type of NiFe hydrogenase.</title>
        <authorList>
            <person name="Lahme S."/>
            <person name="Mand J."/>
            <person name="Longwell J."/>
            <person name="Smith R."/>
            <person name="Enning D."/>
        </authorList>
    </citation>
    <scope>NUCLEOTIDE SEQUENCE</scope>
    <source>
        <strain evidence="5">MIC098Bin6</strain>
    </source>
</reference>
<dbReference type="Gene3D" id="3.40.50.2300">
    <property type="match status" value="1"/>
</dbReference>
<evidence type="ECO:0000256" key="3">
    <source>
        <dbReference type="PROSITE-ProRule" id="PRU00169"/>
    </source>
</evidence>
<evidence type="ECO:0000256" key="2">
    <source>
        <dbReference type="ARBA" id="ARBA00022840"/>
    </source>
</evidence>
<name>A0A931CT95_9BACT</name>
<dbReference type="GO" id="GO:0005524">
    <property type="term" value="F:ATP binding"/>
    <property type="evidence" value="ECO:0007669"/>
    <property type="project" value="UniProtKB-KW"/>
</dbReference>
<evidence type="ECO:0000313" key="5">
    <source>
        <dbReference type="EMBL" id="MBG0779047.1"/>
    </source>
</evidence>
<accession>A0A931CT95</accession>
<gene>
    <name evidence="5" type="ORF">H0S81_03885</name>
</gene>
<dbReference type="InterPro" id="IPR027417">
    <property type="entry name" value="P-loop_NTPase"/>
</dbReference>